<dbReference type="InterPro" id="IPR006564">
    <property type="entry name" value="Znf_PMZ"/>
</dbReference>
<evidence type="ECO:0000313" key="9">
    <source>
        <dbReference type="Proteomes" id="UP000245207"/>
    </source>
</evidence>
<sequence>MSIGERCKHREENVTDGLRCGTCQAAEKLRNDKGEAARMDESGLDMSESGRIRRGCSDASGNGLTKVWQQEDVLSWQVGIKELKNDDDVQSFLTCGFETKWVVDLYVEHLDEDALDIRDNAESVQEDYESSDAYCSSEEEDFHDDEFFHEGEENVEIKNETTKDPFLNKLCSNSGHFRGFIDEPINAHTIEVIEDPDHVDAKYRAKSYVVYPRHDPTQDWDKMEPILGMRYENSEQLKLALANYGVHNGYQLWFMRNYWKQLLVYCGRDVLEGRCAGAATLKKRSEIRKKKDGEGCSKDGEGGSKVVQACSNAGEGSSKSPVKEPKKGRIKRKDVKSVDKKENVCGFRLFASWMSTENSFQIKSLKSKHKCSRNYNLGSLVTYKWIAHHFAKELIADPFIPLLKMKTDIRSKFHINRAKQRALFDYEGGLREHYGRLWEYRNAVLDTNPGIARKCEDTITPWVRKRLNYMIQHLLRYWEVIPSGFQELEVRNGNQSYGVNLTRKKCMCRMWELSGIPCIHALAAYQHMNRDPVEGVHDWYSQQKWFEAYQFTIRPVYGSNMWKRTRDPPLLPPLMRTMPGRPRKKRILAPDENNSQVTRRGRIMTCSNCQERGHNKASCKKEAVPPPPKPTRPSKSTARPDYASYASARGRGRGSRGQRGGGRGTRGGGRGQRGGGRGTRGGGRSQQRNKVMEEDEIRQNMEHEYMEMLLIQEEDRLAGEDRQQLEQEAFDEEALRLTLEAEARFAEEDLKREQDRKREHEEWEKNMGLHPSCYLSEEESYDQEPYNREVVDAPCGPSHPESDKGKGVATSSEPVKKGKKDQLMMHLSGSTTRTGEEIIEISSDTSESDYDARPWPWEEYFPKSLKQSSRGRCWWFLVSTPSGN</sequence>
<dbReference type="Proteomes" id="UP000245207">
    <property type="component" value="Unassembled WGS sequence"/>
</dbReference>
<keyword evidence="9" id="KW-1185">Reference proteome</keyword>
<keyword evidence="1" id="KW-0479">Metal-binding</keyword>
<dbReference type="PANTHER" id="PTHR31973:SF189">
    <property type="entry name" value="TRANSPOSASE, MUDR, PLANT, MULE TRANSPOSASE DOMAIN PROTEIN-RELATED"/>
    <property type="match status" value="1"/>
</dbReference>
<protein>
    <recommendedName>
        <fullName evidence="7">SWIM-type domain-containing protein</fullName>
    </recommendedName>
</protein>
<accession>A0A2U1MSM6</accession>
<name>A0A2U1MSM6_ARTAN</name>
<evidence type="ECO:0000256" key="1">
    <source>
        <dbReference type="ARBA" id="ARBA00022723"/>
    </source>
</evidence>
<feature type="compositionally biased region" description="Basic and acidic residues" evidence="6">
    <location>
        <begin position="611"/>
        <end position="623"/>
    </location>
</feature>
<dbReference type="PROSITE" id="PS50966">
    <property type="entry name" value="ZF_SWIM"/>
    <property type="match status" value="1"/>
</dbReference>
<feature type="coiled-coil region" evidence="5">
    <location>
        <begin position="722"/>
        <end position="756"/>
    </location>
</feature>
<keyword evidence="2 4" id="KW-0863">Zinc-finger</keyword>
<evidence type="ECO:0000256" key="2">
    <source>
        <dbReference type="ARBA" id="ARBA00022771"/>
    </source>
</evidence>
<dbReference type="SMART" id="SM00575">
    <property type="entry name" value="ZnF_PMZ"/>
    <property type="match status" value="1"/>
</dbReference>
<comment type="caution">
    <text evidence="8">The sequence shown here is derived from an EMBL/GenBank/DDBJ whole genome shotgun (WGS) entry which is preliminary data.</text>
</comment>
<feature type="domain" description="SWIM-type" evidence="7">
    <location>
        <begin position="497"/>
        <end position="529"/>
    </location>
</feature>
<reference evidence="8 9" key="1">
    <citation type="journal article" date="2018" name="Mol. Plant">
        <title>The genome of Artemisia annua provides insight into the evolution of Asteraceae family and artemisinin biosynthesis.</title>
        <authorList>
            <person name="Shen Q."/>
            <person name="Zhang L."/>
            <person name="Liao Z."/>
            <person name="Wang S."/>
            <person name="Yan T."/>
            <person name="Shi P."/>
            <person name="Liu M."/>
            <person name="Fu X."/>
            <person name="Pan Q."/>
            <person name="Wang Y."/>
            <person name="Lv Z."/>
            <person name="Lu X."/>
            <person name="Zhang F."/>
            <person name="Jiang W."/>
            <person name="Ma Y."/>
            <person name="Chen M."/>
            <person name="Hao X."/>
            <person name="Li L."/>
            <person name="Tang Y."/>
            <person name="Lv G."/>
            <person name="Zhou Y."/>
            <person name="Sun X."/>
            <person name="Brodelius P.E."/>
            <person name="Rose J.K.C."/>
            <person name="Tang K."/>
        </authorList>
    </citation>
    <scope>NUCLEOTIDE SEQUENCE [LARGE SCALE GENOMIC DNA]</scope>
    <source>
        <strain evidence="9">cv. Huhao1</strain>
        <tissue evidence="8">Leaf</tissue>
    </source>
</reference>
<evidence type="ECO:0000256" key="6">
    <source>
        <dbReference type="SAM" id="MobiDB-lite"/>
    </source>
</evidence>
<evidence type="ECO:0000256" key="4">
    <source>
        <dbReference type="PROSITE-ProRule" id="PRU00325"/>
    </source>
</evidence>
<dbReference type="GO" id="GO:0008270">
    <property type="term" value="F:zinc ion binding"/>
    <property type="evidence" value="ECO:0007669"/>
    <property type="project" value="UniProtKB-KW"/>
</dbReference>
<dbReference type="InterPro" id="IPR007527">
    <property type="entry name" value="Znf_SWIM"/>
</dbReference>
<evidence type="ECO:0000256" key="5">
    <source>
        <dbReference type="SAM" id="Coils"/>
    </source>
</evidence>
<feature type="compositionally biased region" description="Polar residues" evidence="6">
    <location>
        <begin position="309"/>
        <end position="320"/>
    </location>
</feature>
<evidence type="ECO:0000259" key="7">
    <source>
        <dbReference type="PROSITE" id="PS50966"/>
    </source>
</evidence>
<evidence type="ECO:0000256" key="3">
    <source>
        <dbReference type="ARBA" id="ARBA00022833"/>
    </source>
</evidence>
<organism evidence="8 9">
    <name type="scientific">Artemisia annua</name>
    <name type="common">Sweet wormwood</name>
    <dbReference type="NCBI Taxonomy" id="35608"/>
    <lineage>
        <taxon>Eukaryota</taxon>
        <taxon>Viridiplantae</taxon>
        <taxon>Streptophyta</taxon>
        <taxon>Embryophyta</taxon>
        <taxon>Tracheophyta</taxon>
        <taxon>Spermatophyta</taxon>
        <taxon>Magnoliopsida</taxon>
        <taxon>eudicotyledons</taxon>
        <taxon>Gunneridae</taxon>
        <taxon>Pentapetalae</taxon>
        <taxon>asterids</taxon>
        <taxon>campanulids</taxon>
        <taxon>Asterales</taxon>
        <taxon>Asteraceae</taxon>
        <taxon>Asteroideae</taxon>
        <taxon>Anthemideae</taxon>
        <taxon>Artemisiinae</taxon>
        <taxon>Artemisia</taxon>
    </lineage>
</organism>
<feature type="region of interest" description="Disordered" evidence="6">
    <location>
        <begin position="309"/>
        <end position="332"/>
    </location>
</feature>
<dbReference type="AlphaFoldDB" id="A0A2U1MSM6"/>
<evidence type="ECO:0000313" key="8">
    <source>
        <dbReference type="EMBL" id="PWA64249.1"/>
    </source>
</evidence>
<dbReference type="Pfam" id="PF04434">
    <property type="entry name" value="SWIM"/>
    <property type="match status" value="1"/>
</dbReference>
<feature type="compositionally biased region" description="Basic and acidic residues" evidence="6">
    <location>
        <begin position="814"/>
        <end position="823"/>
    </location>
</feature>
<proteinExistence type="predicted"/>
<feature type="region of interest" description="Disordered" evidence="6">
    <location>
        <begin position="568"/>
        <end position="694"/>
    </location>
</feature>
<feature type="region of interest" description="Disordered" evidence="6">
    <location>
        <begin position="789"/>
        <end position="853"/>
    </location>
</feature>
<keyword evidence="3" id="KW-0862">Zinc</keyword>
<keyword evidence="5" id="KW-0175">Coiled coil</keyword>
<dbReference type="PANTHER" id="PTHR31973">
    <property type="entry name" value="POLYPROTEIN, PUTATIVE-RELATED"/>
    <property type="match status" value="1"/>
</dbReference>
<feature type="compositionally biased region" description="Gly residues" evidence="6">
    <location>
        <begin position="657"/>
        <end position="684"/>
    </location>
</feature>
<dbReference type="EMBL" id="PKPP01004464">
    <property type="protein sequence ID" value="PWA64249.1"/>
    <property type="molecule type" value="Genomic_DNA"/>
</dbReference>
<gene>
    <name evidence="8" type="ORF">CTI12_AA346450</name>
</gene>